<sequence length="151" mass="17458">MLAMCVPYNIVPWYTRKPLKYMFSRFFHNSRILCDMAKISLIGRVGNELVVETSQSGRDFIRYSLACQTSPDRTSWFRIINFDPRLNTYMLSFVKKGTLVYVDGSVQLNPYTTDDGKKHTNISVIQRSVQVLKSSKELEEKDSSQEAIDKN</sequence>
<dbReference type="GO" id="GO:0003697">
    <property type="term" value="F:single-stranded DNA binding"/>
    <property type="evidence" value="ECO:0007669"/>
    <property type="project" value="InterPro"/>
</dbReference>
<gene>
    <name evidence="3" type="ORF">MERGE_001247</name>
</gene>
<evidence type="ECO:0000256" key="1">
    <source>
        <dbReference type="ARBA" id="ARBA00023125"/>
    </source>
</evidence>
<dbReference type="AlphaFoldDB" id="A0A899FSK5"/>
<protein>
    <submittedName>
        <fullName evidence="3">Uncharacterized protein</fullName>
    </submittedName>
</protein>
<dbReference type="Gene3D" id="2.40.50.140">
    <property type="entry name" value="Nucleic acid-binding proteins"/>
    <property type="match status" value="1"/>
</dbReference>
<dbReference type="NCBIfam" id="TIGR00621">
    <property type="entry name" value="ssb"/>
    <property type="match status" value="1"/>
</dbReference>
<dbReference type="InterPro" id="IPR012340">
    <property type="entry name" value="NA-bd_OB-fold"/>
</dbReference>
<dbReference type="InterPro" id="IPR000424">
    <property type="entry name" value="Primosome_PriB/ssb"/>
</dbReference>
<evidence type="ECO:0000313" key="3">
    <source>
        <dbReference type="EMBL" id="QSL66860.1"/>
    </source>
</evidence>
<dbReference type="Proteomes" id="UP000663699">
    <property type="component" value="Chromosome 15"/>
</dbReference>
<reference evidence="3" key="1">
    <citation type="submission" date="2020-06" db="EMBL/GenBank/DDBJ databases">
        <title>Genomes of multiple members of Pneumocystis genus reveal paths to human pathogen Pneumocystis jirovecii.</title>
        <authorList>
            <person name="Cisse O.H."/>
            <person name="Ma L."/>
            <person name="Dekker J."/>
            <person name="Khil P."/>
            <person name="Jo J."/>
            <person name="Brenchley J."/>
            <person name="Blair R."/>
            <person name="Pahar B."/>
            <person name="Chabe M."/>
            <person name="Van Rompay K.A."/>
            <person name="Keesler R."/>
            <person name="Sukura A."/>
            <person name="Hirsch V."/>
            <person name="Kutty G."/>
            <person name="Liu Y."/>
            <person name="Peng L."/>
            <person name="Chen J."/>
            <person name="Song J."/>
            <person name="Weissenbacher-Lang C."/>
            <person name="Xu J."/>
            <person name="Upham N.S."/>
            <person name="Stajich J.E."/>
            <person name="Cuomo C.A."/>
            <person name="Cushion M.T."/>
            <person name="Kovacs J.A."/>
        </authorList>
    </citation>
    <scope>NUCLEOTIDE SEQUENCE</scope>
    <source>
        <strain evidence="3">2A</strain>
    </source>
</reference>
<evidence type="ECO:0000313" key="4">
    <source>
        <dbReference type="Proteomes" id="UP000663699"/>
    </source>
</evidence>
<dbReference type="EMBL" id="CP054546">
    <property type="protein sequence ID" value="QSL66860.1"/>
    <property type="molecule type" value="Genomic_DNA"/>
</dbReference>
<dbReference type="GO" id="GO:0042645">
    <property type="term" value="C:mitochondrial nucleoid"/>
    <property type="evidence" value="ECO:0007669"/>
    <property type="project" value="TreeGrafter"/>
</dbReference>
<dbReference type="InterPro" id="IPR011344">
    <property type="entry name" value="ssDNA-bd"/>
</dbReference>
<dbReference type="PROSITE" id="PS50935">
    <property type="entry name" value="SSB"/>
    <property type="match status" value="1"/>
</dbReference>
<keyword evidence="1 2" id="KW-0238">DNA-binding</keyword>
<evidence type="ECO:0000256" key="2">
    <source>
        <dbReference type="PROSITE-ProRule" id="PRU00252"/>
    </source>
</evidence>
<dbReference type="GO" id="GO:0006264">
    <property type="term" value="P:mitochondrial DNA replication"/>
    <property type="evidence" value="ECO:0007669"/>
    <property type="project" value="TreeGrafter"/>
</dbReference>
<name>A0A899FSK5_9ASCO</name>
<dbReference type="OrthoDB" id="1078367at2759"/>
<dbReference type="CDD" id="cd04496">
    <property type="entry name" value="SSB_OBF"/>
    <property type="match status" value="1"/>
</dbReference>
<proteinExistence type="predicted"/>
<dbReference type="Pfam" id="PF00436">
    <property type="entry name" value="SSB"/>
    <property type="match status" value="1"/>
</dbReference>
<dbReference type="PANTHER" id="PTHR10302">
    <property type="entry name" value="SINGLE-STRANDED DNA-BINDING PROTEIN"/>
    <property type="match status" value="1"/>
</dbReference>
<accession>A0A899FSK5</accession>
<keyword evidence="4" id="KW-1185">Reference proteome</keyword>
<dbReference type="PANTHER" id="PTHR10302:SF0">
    <property type="entry name" value="SINGLE-STRANDED DNA-BINDING PROTEIN, MITOCHONDRIAL"/>
    <property type="match status" value="1"/>
</dbReference>
<dbReference type="SUPFAM" id="SSF50249">
    <property type="entry name" value="Nucleic acid-binding proteins"/>
    <property type="match status" value="1"/>
</dbReference>
<organism evidence="3 4">
    <name type="scientific">Pneumocystis wakefieldiae</name>
    <dbReference type="NCBI Taxonomy" id="38082"/>
    <lineage>
        <taxon>Eukaryota</taxon>
        <taxon>Fungi</taxon>
        <taxon>Dikarya</taxon>
        <taxon>Ascomycota</taxon>
        <taxon>Taphrinomycotina</taxon>
        <taxon>Pneumocystomycetes</taxon>
        <taxon>Pneumocystaceae</taxon>
        <taxon>Pneumocystis</taxon>
    </lineage>
</organism>